<feature type="active site" description="Charge relay system" evidence="5">
    <location>
        <position position="243"/>
    </location>
</feature>
<dbReference type="PRINTS" id="PR00723">
    <property type="entry name" value="SUBTILISIN"/>
</dbReference>
<gene>
    <name evidence="9" type="ORF">AB0E65_23090</name>
</gene>
<dbReference type="PANTHER" id="PTHR43399">
    <property type="entry name" value="SUBTILISIN-RELATED"/>
    <property type="match status" value="1"/>
</dbReference>
<evidence type="ECO:0000313" key="9">
    <source>
        <dbReference type="EMBL" id="MEU3557077.1"/>
    </source>
</evidence>
<keyword evidence="2 5" id="KW-0645">Protease</keyword>
<dbReference type="EMBL" id="JBEZUR010000047">
    <property type="protein sequence ID" value="MEU3557077.1"/>
    <property type="molecule type" value="Genomic_DNA"/>
</dbReference>
<feature type="active site" description="Charge relay system" evidence="5">
    <location>
        <position position="78"/>
    </location>
</feature>
<evidence type="ECO:0000256" key="4">
    <source>
        <dbReference type="ARBA" id="ARBA00022825"/>
    </source>
</evidence>
<accession>A0ABV2YMY2</accession>
<sequence length="409" mass="41817">MITVGAVPSAWAADAPEGWHLTAMKAREMWKTSTGEGVTVAVIDSGVNPETPALKGQVIEDAVSGPVGYGATEDPVGHGTSMAETIAGTGAGGGIRGLAPDAKILPIRIAMKGMSKADGKKAPSVDKAIRAAADSDAKIINMSFGNSYIIDKDAAAVRYAYSKGKLLFASVGNEAGKKTLAGKYIGYPAGYPYVVGVAAADKTGTVGEFSEKGIDVDLAAPGLNLPGWCDATFTRYCTEEGTSFAAAVTSASAALIWSAHPDWTNNQVLNALIETASRDWPRSETSVYLGHGLARPRLVLADPAFDPGSPDVDPLLKQHEALFKSLEVFQPIPSPTPTTPADASSKAPADGAKPAPGGEGKNAGATDTDTAAAQDGDSGTLWPIAGAAAAVVVIGGVVAFVVVRKRRTA</sequence>
<feature type="domain" description="Peptidase S8/S53" evidence="8">
    <location>
        <begin position="35"/>
        <end position="278"/>
    </location>
</feature>
<proteinExistence type="inferred from homology"/>
<feature type="region of interest" description="Disordered" evidence="6">
    <location>
        <begin position="333"/>
        <end position="374"/>
    </location>
</feature>
<name>A0ABV2YMY2_9ACTN</name>
<evidence type="ECO:0000256" key="7">
    <source>
        <dbReference type="SAM" id="Phobius"/>
    </source>
</evidence>
<dbReference type="InterPro" id="IPR000209">
    <property type="entry name" value="Peptidase_S8/S53_dom"/>
</dbReference>
<evidence type="ECO:0000256" key="1">
    <source>
        <dbReference type="ARBA" id="ARBA00011073"/>
    </source>
</evidence>
<feature type="compositionally biased region" description="Low complexity" evidence="6">
    <location>
        <begin position="339"/>
        <end position="374"/>
    </location>
</feature>
<dbReference type="Proteomes" id="UP001550850">
    <property type="component" value="Unassembled WGS sequence"/>
</dbReference>
<keyword evidence="10" id="KW-1185">Reference proteome</keyword>
<dbReference type="InterPro" id="IPR036852">
    <property type="entry name" value="Peptidase_S8/S53_dom_sf"/>
</dbReference>
<dbReference type="InterPro" id="IPR051048">
    <property type="entry name" value="Peptidase_S8/S53_subtilisin"/>
</dbReference>
<keyword evidence="3 5" id="KW-0378">Hydrolase</keyword>
<keyword evidence="4 5" id="KW-0720">Serine protease</keyword>
<comment type="caution">
    <text evidence="9">The sequence shown here is derived from an EMBL/GenBank/DDBJ whole genome shotgun (WGS) entry which is preliminary data.</text>
</comment>
<feature type="active site" description="Charge relay system" evidence="5">
    <location>
        <position position="44"/>
    </location>
</feature>
<dbReference type="SUPFAM" id="SSF52743">
    <property type="entry name" value="Subtilisin-like"/>
    <property type="match status" value="1"/>
</dbReference>
<evidence type="ECO:0000256" key="5">
    <source>
        <dbReference type="PROSITE-ProRule" id="PRU01240"/>
    </source>
</evidence>
<evidence type="ECO:0000259" key="8">
    <source>
        <dbReference type="Pfam" id="PF00082"/>
    </source>
</evidence>
<keyword evidence="7" id="KW-0812">Transmembrane</keyword>
<evidence type="ECO:0000256" key="2">
    <source>
        <dbReference type="ARBA" id="ARBA00022670"/>
    </source>
</evidence>
<dbReference type="Pfam" id="PF00082">
    <property type="entry name" value="Peptidase_S8"/>
    <property type="match status" value="1"/>
</dbReference>
<evidence type="ECO:0000256" key="6">
    <source>
        <dbReference type="SAM" id="MobiDB-lite"/>
    </source>
</evidence>
<organism evidence="9 10">
    <name type="scientific">Streptomyces fragilis</name>
    <dbReference type="NCBI Taxonomy" id="67301"/>
    <lineage>
        <taxon>Bacteria</taxon>
        <taxon>Bacillati</taxon>
        <taxon>Actinomycetota</taxon>
        <taxon>Actinomycetes</taxon>
        <taxon>Kitasatosporales</taxon>
        <taxon>Streptomycetaceae</taxon>
        <taxon>Streptomyces</taxon>
    </lineage>
</organism>
<keyword evidence="7" id="KW-1133">Transmembrane helix</keyword>
<feature type="transmembrane region" description="Helical" evidence="7">
    <location>
        <begin position="381"/>
        <end position="403"/>
    </location>
</feature>
<dbReference type="Gene3D" id="3.40.50.200">
    <property type="entry name" value="Peptidase S8/S53 domain"/>
    <property type="match status" value="1"/>
</dbReference>
<keyword evidence="7" id="KW-0472">Membrane</keyword>
<dbReference type="InterPro" id="IPR015500">
    <property type="entry name" value="Peptidase_S8_subtilisin-rel"/>
</dbReference>
<reference evidence="9 10" key="1">
    <citation type="submission" date="2024-06" db="EMBL/GenBank/DDBJ databases">
        <title>The Natural Products Discovery Center: Release of the First 8490 Sequenced Strains for Exploring Actinobacteria Biosynthetic Diversity.</title>
        <authorList>
            <person name="Kalkreuter E."/>
            <person name="Kautsar S.A."/>
            <person name="Yang D."/>
            <person name="Bader C.D."/>
            <person name="Teijaro C.N."/>
            <person name="Fluegel L."/>
            <person name="Davis C.M."/>
            <person name="Simpson J.R."/>
            <person name="Lauterbach L."/>
            <person name="Steele A.D."/>
            <person name="Gui C."/>
            <person name="Meng S."/>
            <person name="Li G."/>
            <person name="Viehrig K."/>
            <person name="Ye F."/>
            <person name="Su P."/>
            <person name="Kiefer A.F."/>
            <person name="Nichols A."/>
            <person name="Cepeda A.J."/>
            <person name="Yan W."/>
            <person name="Fan B."/>
            <person name="Jiang Y."/>
            <person name="Adhikari A."/>
            <person name="Zheng C.-J."/>
            <person name="Schuster L."/>
            <person name="Cowan T.M."/>
            <person name="Smanski M.J."/>
            <person name="Chevrette M.G."/>
            <person name="De Carvalho L.P.S."/>
            <person name="Shen B."/>
        </authorList>
    </citation>
    <scope>NUCLEOTIDE SEQUENCE [LARGE SCALE GENOMIC DNA]</scope>
    <source>
        <strain evidence="9 10">NPDC038104</strain>
    </source>
</reference>
<evidence type="ECO:0000313" key="10">
    <source>
        <dbReference type="Proteomes" id="UP001550850"/>
    </source>
</evidence>
<dbReference type="PROSITE" id="PS51892">
    <property type="entry name" value="SUBTILASE"/>
    <property type="match status" value="1"/>
</dbReference>
<comment type="similarity">
    <text evidence="1 5">Belongs to the peptidase S8 family.</text>
</comment>
<dbReference type="RefSeq" id="WP_281262842.1">
    <property type="nucleotide sequence ID" value="NZ_BEVZ01000004.1"/>
</dbReference>
<protein>
    <submittedName>
        <fullName evidence="9">S8 family serine peptidase</fullName>
    </submittedName>
</protein>
<dbReference type="PANTHER" id="PTHR43399:SF4">
    <property type="entry name" value="CELL WALL-ASSOCIATED PROTEASE"/>
    <property type="match status" value="1"/>
</dbReference>
<evidence type="ECO:0000256" key="3">
    <source>
        <dbReference type="ARBA" id="ARBA00022801"/>
    </source>
</evidence>